<name>A0A1H1I6Y7_9ACTN</name>
<gene>
    <name evidence="1" type="ORF">SAMN04489764_5281</name>
</gene>
<proteinExistence type="predicted"/>
<dbReference type="Pfam" id="PF18844">
    <property type="entry name" value="baeRF_family2"/>
    <property type="match status" value="1"/>
</dbReference>
<dbReference type="STRING" id="35622.SAMN04489764_5281"/>
<organism evidence="1 2">
    <name type="scientific">Thermostaphylospora chromogena</name>
    <dbReference type="NCBI Taxonomy" id="35622"/>
    <lineage>
        <taxon>Bacteria</taxon>
        <taxon>Bacillati</taxon>
        <taxon>Actinomycetota</taxon>
        <taxon>Actinomycetes</taxon>
        <taxon>Streptosporangiales</taxon>
        <taxon>Thermomonosporaceae</taxon>
        <taxon>Thermostaphylospora</taxon>
    </lineage>
</organism>
<dbReference type="Proteomes" id="UP000217103">
    <property type="component" value="Unassembled WGS sequence"/>
</dbReference>
<dbReference type="EMBL" id="FNKK01000002">
    <property type="protein sequence ID" value="SDR33392.1"/>
    <property type="molecule type" value="Genomic_DNA"/>
</dbReference>
<sequence length="356" mass="39046">MKLDAIRPLYEKHSGPFASVYISAERTGEDSATQIALHWRRLRERLERAGADARTVEAIGIRLIPREEAAPGRAMFAVDGETVHDEAFPHPPRREIARWSPLPHLMPLLAQRGETVPHLRVIADHTGADVITVGADVPRQRTVQVEEWPMQKTGVGGWSQRRYERGVEETWERNAVAVAEAVDREVRRTGAELVVVAGDPRSRALVRDHLGAASADRAVMAEHGSRGAGAAAAPFEADAEAAVDSWLERRRTELIERCGAGPSAVGLPETVRALRLNRVDTLLIADDPSSDVMLWIGPGGDQLSMDGRELVEWGVAEPRQERADAAMVRAAAMTGAELWFVDRDRLGTGVAALLRY</sequence>
<keyword evidence="2" id="KW-1185">Reference proteome</keyword>
<dbReference type="AlphaFoldDB" id="A0A1H1I6Y7"/>
<reference evidence="1 2" key="1">
    <citation type="submission" date="2016-10" db="EMBL/GenBank/DDBJ databases">
        <authorList>
            <person name="de Groot N.N."/>
        </authorList>
    </citation>
    <scope>NUCLEOTIDE SEQUENCE [LARGE SCALE GENOMIC DNA]</scope>
    <source>
        <strain evidence="1 2">DSM 43794</strain>
    </source>
</reference>
<dbReference type="SUPFAM" id="SSF53137">
    <property type="entry name" value="Translational machinery components"/>
    <property type="match status" value="1"/>
</dbReference>
<dbReference type="Gene3D" id="3.30.1330.30">
    <property type="match status" value="1"/>
</dbReference>
<dbReference type="RefSeq" id="WP_093262857.1">
    <property type="nucleotide sequence ID" value="NZ_FNKK01000002.1"/>
</dbReference>
<dbReference type="InterPro" id="IPR040701">
    <property type="entry name" value="Bact_RF_family2"/>
</dbReference>
<dbReference type="SUPFAM" id="SSF55315">
    <property type="entry name" value="L30e-like"/>
    <property type="match status" value="1"/>
</dbReference>
<evidence type="ECO:0008006" key="3">
    <source>
        <dbReference type="Google" id="ProtNLM"/>
    </source>
</evidence>
<evidence type="ECO:0000313" key="1">
    <source>
        <dbReference type="EMBL" id="SDR33392.1"/>
    </source>
</evidence>
<accession>A0A1H1I6Y7</accession>
<dbReference type="OrthoDB" id="5179393at2"/>
<dbReference type="Gene3D" id="3.30.420.60">
    <property type="entry name" value="eRF1 domain 2"/>
    <property type="match status" value="1"/>
</dbReference>
<evidence type="ECO:0000313" key="2">
    <source>
        <dbReference type="Proteomes" id="UP000217103"/>
    </source>
</evidence>
<dbReference type="InterPro" id="IPR029064">
    <property type="entry name" value="Ribosomal_eL30-like_sf"/>
</dbReference>
<dbReference type="InterPro" id="IPR042226">
    <property type="entry name" value="eFR1_2_sf"/>
</dbReference>
<protein>
    <recommendedName>
        <fullName evidence="3">Peptide chain release factor 1 (ERF1)</fullName>
    </recommendedName>
</protein>